<feature type="domain" description="Peptidase S9 prolyl oligopeptidase catalytic" evidence="7">
    <location>
        <begin position="671"/>
        <end position="874"/>
    </location>
</feature>
<feature type="compositionally biased region" description="Polar residues" evidence="5">
    <location>
        <begin position="100"/>
        <end position="121"/>
    </location>
</feature>
<feature type="region of interest" description="Disordered" evidence="5">
    <location>
        <begin position="83"/>
        <end position="121"/>
    </location>
</feature>
<dbReference type="SUPFAM" id="SSF53474">
    <property type="entry name" value="alpha/beta-Hydrolases"/>
    <property type="match status" value="1"/>
</dbReference>
<dbReference type="Gene3D" id="3.40.50.1820">
    <property type="entry name" value="alpha/beta hydrolase"/>
    <property type="match status" value="1"/>
</dbReference>
<dbReference type="EMBL" id="JBEVYD010000004">
    <property type="protein sequence ID" value="KAL3233641.1"/>
    <property type="molecule type" value="Genomic_DNA"/>
</dbReference>
<evidence type="ECO:0000313" key="10">
    <source>
        <dbReference type="Proteomes" id="UP001623330"/>
    </source>
</evidence>
<evidence type="ECO:0000259" key="7">
    <source>
        <dbReference type="Pfam" id="PF00326"/>
    </source>
</evidence>
<dbReference type="PANTHER" id="PTHR11731:SF160">
    <property type="entry name" value="DIPEPTIDYL AMINOPEPTIDASE A"/>
    <property type="match status" value="1"/>
</dbReference>
<reference evidence="9 10" key="1">
    <citation type="submission" date="2024-05" db="EMBL/GenBank/DDBJ databases">
        <title>Long read based assembly of the Candida bracarensis genome reveals expanded adhesin content.</title>
        <authorList>
            <person name="Marcet-Houben M."/>
            <person name="Ksiezopolska E."/>
            <person name="Gabaldon T."/>
        </authorList>
    </citation>
    <scope>NUCLEOTIDE SEQUENCE [LARGE SCALE GENOMIC DNA]</scope>
    <source>
        <strain evidence="9 10">CBM6</strain>
    </source>
</reference>
<gene>
    <name evidence="9" type="ORF">RNJ44_03681</name>
</gene>
<feature type="transmembrane region" description="Helical" evidence="6">
    <location>
        <begin position="58"/>
        <end position="78"/>
    </location>
</feature>
<keyword evidence="3" id="KW-0720">Serine protease</keyword>
<feature type="domain" description="Dipeptidylpeptidase IV N-terminal" evidence="8">
    <location>
        <begin position="214"/>
        <end position="575"/>
    </location>
</feature>
<dbReference type="InterPro" id="IPR029058">
    <property type="entry name" value="AB_hydrolase_fold"/>
</dbReference>
<comment type="caution">
    <text evidence="9">The sequence shown here is derived from an EMBL/GenBank/DDBJ whole genome shotgun (WGS) entry which is preliminary data.</text>
</comment>
<sequence length="880" mass="100449">MDTRTHRRKNSQMVDVEQETFGFEDIEGHDEEPVSEGHGAMRQWSKWYLHRRFGGSRLTAYILLCVVVIASLGSMFVLRGNTNGHELDTGKSNGRPIASDSATNDDSNGNGADSTNTGSVSWSQDRRNVFTMDNVFAGDFSINEDTFHFINPPDWIKNQEEDPGLYFTVEQEHGESKFVAKQLYDKNYKKELGKTTFKYDGEEHTVSTVEYNYQMTLAILATDLERENRHSSTALYWILNIDNGDITPIGPHGKSTRLYYALFSPHFNFIYFNHENDLYFTPSNSIKSVRRITNDGSANIFNGRSDWIYEEEVLSANIPMWWAPDDSKFIFAKINDTGVDQYPIEYINDGNNRETVFESYPTPGTLNPTIELFYFNLLEGVLYSVTIDEDLKSPILYYGKFISSDSFLYKVSDRESNILKSKVYDTSQNKVHLMQEVNMESFKGWVEKSYDIIEVPPNDVNKDTGYLDILPDKNGYNHIFYFPRIHESHSGGIQLTTGKWEVSGLVGFEYENLRVFFTANRAHPMAQHIYAAEISLKPNPEHIIILQNPGKELDYYEVEISKSGRYAKMKYLGPNPLSVKAGPLIDVLDFEKTLNNPNVLNLSDASTLKTTLETYNLPITSYKSVILNDGVEINYIEIKPSRIDPQRKYPLLVSVYGGPGSKTYNTKSIVSFEQAVAEGLDTIVLQIEPRGTGGKGWGFKSWAKKKFGYWEPRDVVATVEKYLEVNKEHINTDKVAIWGWSYGGYTTLKTIELDAGNLFKYGIAIAPVTDWKRYDSIYTERFMNSPDSNKEGYQKAMVTEISSFEKISRLFILHGTADDNVHIENTLTFVDKLNGYGISNYDMHIFPNSDHSISHNNATKILFTKLYEWLSVVFHSAAYD</sequence>
<keyword evidence="2 9" id="KW-0031">Aminopeptidase</keyword>
<name>A0ABR4NXP6_9SACH</name>
<keyword evidence="2 9" id="KW-0378">Hydrolase</keyword>
<organism evidence="9 10">
    <name type="scientific">Nakaseomyces bracarensis</name>
    <dbReference type="NCBI Taxonomy" id="273131"/>
    <lineage>
        <taxon>Eukaryota</taxon>
        <taxon>Fungi</taxon>
        <taxon>Dikarya</taxon>
        <taxon>Ascomycota</taxon>
        <taxon>Saccharomycotina</taxon>
        <taxon>Saccharomycetes</taxon>
        <taxon>Saccharomycetales</taxon>
        <taxon>Saccharomycetaceae</taxon>
        <taxon>Nakaseomyces</taxon>
    </lineage>
</organism>
<keyword evidence="4" id="KW-0325">Glycoprotein</keyword>
<dbReference type="Gene3D" id="2.140.10.30">
    <property type="entry name" value="Dipeptidylpeptidase IV, N-terminal domain"/>
    <property type="match status" value="1"/>
</dbReference>
<keyword evidence="6" id="KW-0472">Membrane</keyword>
<keyword evidence="2 9" id="KW-0645">Protease</keyword>
<dbReference type="InterPro" id="IPR050278">
    <property type="entry name" value="Serine_Prot_S9B/DPPIV"/>
</dbReference>
<dbReference type="Proteomes" id="UP001623330">
    <property type="component" value="Unassembled WGS sequence"/>
</dbReference>
<accession>A0ABR4NXP6</accession>
<evidence type="ECO:0000256" key="5">
    <source>
        <dbReference type="SAM" id="MobiDB-lite"/>
    </source>
</evidence>
<evidence type="ECO:0000256" key="3">
    <source>
        <dbReference type="ARBA" id="ARBA00022825"/>
    </source>
</evidence>
<comment type="similarity">
    <text evidence="1">Belongs to the peptidase S9B family.</text>
</comment>
<protein>
    <submittedName>
        <fullName evidence="9">Dipeptidyl aminopeptidase A</fullName>
    </submittedName>
</protein>
<proteinExistence type="inferred from homology"/>
<evidence type="ECO:0000256" key="2">
    <source>
        <dbReference type="ARBA" id="ARBA00022438"/>
    </source>
</evidence>
<evidence type="ECO:0000259" key="8">
    <source>
        <dbReference type="Pfam" id="PF00930"/>
    </source>
</evidence>
<evidence type="ECO:0000256" key="4">
    <source>
        <dbReference type="ARBA" id="ARBA00023180"/>
    </source>
</evidence>
<dbReference type="InterPro" id="IPR002469">
    <property type="entry name" value="Peptidase_S9B_N"/>
</dbReference>
<evidence type="ECO:0000313" key="9">
    <source>
        <dbReference type="EMBL" id="KAL3233641.1"/>
    </source>
</evidence>
<keyword evidence="6" id="KW-0812">Transmembrane</keyword>
<dbReference type="GO" id="GO:0004177">
    <property type="term" value="F:aminopeptidase activity"/>
    <property type="evidence" value="ECO:0007669"/>
    <property type="project" value="UniProtKB-KW"/>
</dbReference>
<dbReference type="Pfam" id="PF00326">
    <property type="entry name" value="Peptidase_S9"/>
    <property type="match status" value="1"/>
</dbReference>
<dbReference type="Pfam" id="PF00930">
    <property type="entry name" value="DPPIV_N"/>
    <property type="match status" value="1"/>
</dbReference>
<dbReference type="SUPFAM" id="SSF82171">
    <property type="entry name" value="DPP6 N-terminal domain-like"/>
    <property type="match status" value="1"/>
</dbReference>
<evidence type="ECO:0000256" key="1">
    <source>
        <dbReference type="ARBA" id="ARBA00006150"/>
    </source>
</evidence>
<keyword evidence="6" id="KW-1133">Transmembrane helix</keyword>
<keyword evidence="10" id="KW-1185">Reference proteome</keyword>
<dbReference type="InterPro" id="IPR001375">
    <property type="entry name" value="Peptidase_S9_cat"/>
</dbReference>
<dbReference type="PANTHER" id="PTHR11731">
    <property type="entry name" value="PROTEASE FAMILY S9B,C DIPEPTIDYL-PEPTIDASE IV-RELATED"/>
    <property type="match status" value="1"/>
</dbReference>
<evidence type="ECO:0000256" key="6">
    <source>
        <dbReference type="SAM" id="Phobius"/>
    </source>
</evidence>